<evidence type="ECO:0000313" key="2">
    <source>
        <dbReference type="EMBL" id="ROP28105.1"/>
    </source>
</evidence>
<evidence type="ECO:0000313" key="3">
    <source>
        <dbReference type="Proteomes" id="UP000271683"/>
    </source>
</evidence>
<dbReference type="RefSeq" id="WP_244945100.1">
    <property type="nucleotide sequence ID" value="NZ_RJKL01000001.1"/>
</dbReference>
<accession>A0A3N1GCY5</accession>
<gene>
    <name evidence="2" type="ORF">EDD30_0814</name>
</gene>
<sequence>MTRPPGATPDDPAIPPRLAARPHDARRGLPIPPVNLHPDPTGGGIHVDFTTINTRTSTDLAVQRLCSLCGQPMGYWVAFLGGPRAAELMRYADPPGCVECMTAALTLCPHIALGRHRRARADRPGGGIIPPGSHGDKPDRYLLGITRHYRTRFIPEHGFSVYLPARFKTVHEYRYGPDGRLNTDPQSRP</sequence>
<dbReference type="Proteomes" id="UP000271683">
    <property type="component" value="Unassembled WGS sequence"/>
</dbReference>
<comment type="caution">
    <text evidence="2">The sequence shown here is derived from an EMBL/GenBank/DDBJ whole genome shotgun (WGS) entry which is preliminary data.</text>
</comment>
<organism evidence="2 3">
    <name type="scientific">Couchioplanes caeruleus</name>
    <dbReference type="NCBI Taxonomy" id="56438"/>
    <lineage>
        <taxon>Bacteria</taxon>
        <taxon>Bacillati</taxon>
        <taxon>Actinomycetota</taxon>
        <taxon>Actinomycetes</taxon>
        <taxon>Micromonosporales</taxon>
        <taxon>Micromonosporaceae</taxon>
        <taxon>Couchioplanes</taxon>
    </lineage>
</organism>
<protein>
    <submittedName>
        <fullName evidence="2">Uncharacterized protein</fullName>
    </submittedName>
</protein>
<dbReference type="EMBL" id="RJKL01000001">
    <property type="protein sequence ID" value="ROP28105.1"/>
    <property type="molecule type" value="Genomic_DNA"/>
</dbReference>
<name>A0A3N1GCY5_9ACTN</name>
<dbReference type="AlphaFoldDB" id="A0A3N1GCY5"/>
<proteinExistence type="predicted"/>
<feature type="region of interest" description="Disordered" evidence="1">
    <location>
        <begin position="1"/>
        <end position="40"/>
    </location>
</feature>
<evidence type="ECO:0000256" key="1">
    <source>
        <dbReference type="SAM" id="MobiDB-lite"/>
    </source>
</evidence>
<reference evidence="2 3" key="1">
    <citation type="submission" date="2018-11" db="EMBL/GenBank/DDBJ databases">
        <title>Sequencing the genomes of 1000 actinobacteria strains.</title>
        <authorList>
            <person name="Klenk H.-P."/>
        </authorList>
    </citation>
    <scope>NUCLEOTIDE SEQUENCE [LARGE SCALE GENOMIC DNA]</scope>
    <source>
        <strain evidence="2 3">DSM 43634</strain>
    </source>
</reference>